<evidence type="ECO:0000313" key="7">
    <source>
        <dbReference type="Proteomes" id="UP000472266"/>
    </source>
</evidence>
<dbReference type="SMART" id="SM00409">
    <property type="entry name" value="IG"/>
    <property type="match status" value="1"/>
</dbReference>
<sequence length="174" mass="19035">MALCLLWGLTKHAGCFPGTKQYRAKESGDVSVQCPYSAPDYRAVSKAWCKEGAGKACTVLVTTNLEPSEYHSTPQQDRVRIQDDTEQGIVTVTMERLQVEDSGVYWCALYEHAHLFRMLEVTLNVSEGDSCPSLPCSDPSGPLPAARMCPGDTGYSRGSFPVLGVAVGMHLYPW</sequence>
<feature type="domain" description="Ig-like" evidence="5">
    <location>
        <begin position="17"/>
        <end position="124"/>
    </location>
</feature>
<keyword evidence="3" id="KW-0393">Immunoglobulin domain</keyword>
<dbReference type="FunCoup" id="A0A672UPL9">
    <property type="interactions" value="2"/>
</dbReference>
<evidence type="ECO:0000313" key="6">
    <source>
        <dbReference type="Ensembl" id="ENSSHBP00005016110.1"/>
    </source>
</evidence>
<dbReference type="AlphaFoldDB" id="A0A672UPL9"/>
<dbReference type="GeneTree" id="ENSGT00940000153835"/>
<evidence type="ECO:0000256" key="3">
    <source>
        <dbReference type="ARBA" id="ARBA00023319"/>
    </source>
</evidence>
<dbReference type="InterPro" id="IPR036179">
    <property type="entry name" value="Ig-like_dom_sf"/>
</dbReference>
<keyword evidence="2" id="KW-1015">Disulfide bond</keyword>
<dbReference type="OMA" id="CKEGART"/>
<protein>
    <recommendedName>
        <fullName evidence="5">Ig-like domain-containing protein</fullName>
    </recommendedName>
</protein>
<proteinExistence type="predicted"/>
<dbReference type="InterPro" id="IPR013783">
    <property type="entry name" value="Ig-like_fold"/>
</dbReference>
<evidence type="ECO:0000256" key="4">
    <source>
        <dbReference type="SAM" id="SignalP"/>
    </source>
</evidence>
<reference evidence="6" key="2">
    <citation type="submission" date="2025-09" db="UniProtKB">
        <authorList>
            <consortium name="Ensembl"/>
        </authorList>
    </citation>
    <scope>IDENTIFICATION</scope>
</reference>
<keyword evidence="7" id="KW-1185">Reference proteome</keyword>
<keyword evidence="1 4" id="KW-0732">Signal</keyword>
<dbReference type="InterPro" id="IPR007110">
    <property type="entry name" value="Ig-like_dom"/>
</dbReference>
<organism evidence="6 7">
    <name type="scientific">Strigops habroptila</name>
    <name type="common">Kakapo</name>
    <dbReference type="NCBI Taxonomy" id="2489341"/>
    <lineage>
        <taxon>Eukaryota</taxon>
        <taxon>Metazoa</taxon>
        <taxon>Chordata</taxon>
        <taxon>Craniata</taxon>
        <taxon>Vertebrata</taxon>
        <taxon>Euteleostomi</taxon>
        <taxon>Archelosauria</taxon>
        <taxon>Archosauria</taxon>
        <taxon>Dinosauria</taxon>
        <taxon>Saurischia</taxon>
        <taxon>Theropoda</taxon>
        <taxon>Coelurosauria</taxon>
        <taxon>Aves</taxon>
        <taxon>Neognathae</taxon>
        <taxon>Neoaves</taxon>
        <taxon>Telluraves</taxon>
        <taxon>Australaves</taxon>
        <taxon>Psittaciformes</taxon>
        <taxon>Psittacidae</taxon>
        <taxon>Strigops</taxon>
    </lineage>
</organism>
<evidence type="ECO:0000256" key="1">
    <source>
        <dbReference type="ARBA" id="ARBA00022729"/>
    </source>
</evidence>
<dbReference type="CDD" id="cd05716">
    <property type="entry name" value="IgV_pIgR_like"/>
    <property type="match status" value="1"/>
</dbReference>
<dbReference type="PROSITE" id="PS50835">
    <property type="entry name" value="IG_LIKE"/>
    <property type="match status" value="1"/>
</dbReference>
<dbReference type="SUPFAM" id="SSF48726">
    <property type="entry name" value="Immunoglobulin"/>
    <property type="match status" value="1"/>
</dbReference>
<dbReference type="PANTHER" id="PTHR16423">
    <property type="entry name" value="TREM-LIKE TRANSCRIPT PROTEIN"/>
    <property type="match status" value="1"/>
</dbReference>
<feature type="signal peptide" evidence="4">
    <location>
        <begin position="1"/>
        <end position="15"/>
    </location>
</feature>
<dbReference type="Proteomes" id="UP000472266">
    <property type="component" value="Unplaced"/>
</dbReference>
<dbReference type="InParanoid" id="A0A672UPL9"/>
<dbReference type="InterPro" id="IPR013106">
    <property type="entry name" value="Ig_V-set"/>
</dbReference>
<dbReference type="SMART" id="SM00406">
    <property type="entry name" value="IGv"/>
    <property type="match status" value="1"/>
</dbReference>
<dbReference type="PANTHER" id="PTHR16423:SF6">
    <property type="entry name" value="TRIGGERING RECEPTOR EXPRESSED ON MYELOID CELLS 2-RELATED"/>
    <property type="match status" value="1"/>
</dbReference>
<reference evidence="6" key="1">
    <citation type="submission" date="2025-08" db="UniProtKB">
        <authorList>
            <consortium name="Ensembl"/>
        </authorList>
    </citation>
    <scope>IDENTIFICATION</scope>
</reference>
<dbReference type="GO" id="GO:0038023">
    <property type="term" value="F:signaling receptor activity"/>
    <property type="evidence" value="ECO:0007669"/>
    <property type="project" value="TreeGrafter"/>
</dbReference>
<name>A0A672UPL9_STRHB</name>
<dbReference type="Gene3D" id="2.60.40.10">
    <property type="entry name" value="Immunoglobulins"/>
    <property type="match status" value="1"/>
</dbReference>
<evidence type="ECO:0000259" key="5">
    <source>
        <dbReference type="PROSITE" id="PS50835"/>
    </source>
</evidence>
<dbReference type="Ensembl" id="ENSSHBT00005019305.1">
    <property type="protein sequence ID" value="ENSSHBP00005016110.1"/>
    <property type="gene ID" value="ENSSHBG00005014070.1"/>
</dbReference>
<dbReference type="InterPro" id="IPR003599">
    <property type="entry name" value="Ig_sub"/>
</dbReference>
<accession>A0A672UPL9</accession>
<dbReference type="InterPro" id="IPR052314">
    <property type="entry name" value="Immune_rcpt_domain"/>
</dbReference>
<feature type="chain" id="PRO_5025356390" description="Ig-like domain-containing protein" evidence="4">
    <location>
        <begin position="16"/>
        <end position="174"/>
    </location>
</feature>
<dbReference type="Pfam" id="PF07686">
    <property type="entry name" value="V-set"/>
    <property type="match status" value="1"/>
</dbReference>
<dbReference type="GO" id="GO:0009986">
    <property type="term" value="C:cell surface"/>
    <property type="evidence" value="ECO:0007669"/>
    <property type="project" value="TreeGrafter"/>
</dbReference>
<evidence type="ECO:0000256" key="2">
    <source>
        <dbReference type="ARBA" id="ARBA00023157"/>
    </source>
</evidence>